<keyword evidence="9" id="KW-0375">Hydrogen ion transport</keyword>
<dbReference type="GO" id="GO:0015986">
    <property type="term" value="P:proton motive force-driven ATP synthesis"/>
    <property type="evidence" value="ECO:0007669"/>
    <property type="project" value="InterPro"/>
</dbReference>
<dbReference type="AlphaFoldDB" id="A0AAV6MWX6"/>
<dbReference type="InterPro" id="IPR008688">
    <property type="entry name" value="ATP_synth_Bsub_B/MI25"/>
</dbReference>
<evidence type="ECO:0000256" key="11">
    <source>
        <dbReference type="ARBA" id="ARBA00023065"/>
    </source>
</evidence>
<evidence type="ECO:0000313" key="16">
    <source>
        <dbReference type="Proteomes" id="UP000685013"/>
    </source>
</evidence>
<keyword evidence="8" id="KW-0812">Transmembrane</keyword>
<dbReference type="EMBL" id="JAGKQH010000011">
    <property type="protein sequence ID" value="KAG6588544.1"/>
    <property type="molecule type" value="Genomic_DNA"/>
</dbReference>
<keyword evidence="6" id="KW-0813">Transport</keyword>
<evidence type="ECO:0000256" key="1">
    <source>
        <dbReference type="ARBA" id="ARBA00003096"/>
    </source>
</evidence>
<evidence type="ECO:0000256" key="9">
    <source>
        <dbReference type="ARBA" id="ARBA00022781"/>
    </source>
</evidence>
<evidence type="ECO:0000256" key="5">
    <source>
        <dbReference type="ARBA" id="ARBA00017388"/>
    </source>
</evidence>
<evidence type="ECO:0000256" key="14">
    <source>
        <dbReference type="ARBA" id="ARBA00023310"/>
    </source>
</evidence>
<evidence type="ECO:0000256" key="2">
    <source>
        <dbReference type="ARBA" id="ARBA00004304"/>
    </source>
</evidence>
<dbReference type="InterPro" id="IPR044988">
    <property type="entry name" value="MI25_plants"/>
</dbReference>
<dbReference type="GO" id="GO:0015078">
    <property type="term" value="F:proton transmembrane transporter activity"/>
    <property type="evidence" value="ECO:0007669"/>
    <property type="project" value="InterPro"/>
</dbReference>
<proteinExistence type="inferred from homology"/>
<organism evidence="15 16">
    <name type="scientific">Cucurbita argyrosperma subsp. sororia</name>
    <dbReference type="NCBI Taxonomy" id="37648"/>
    <lineage>
        <taxon>Eukaryota</taxon>
        <taxon>Viridiplantae</taxon>
        <taxon>Streptophyta</taxon>
        <taxon>Embryophyta</taxon>
        <taxon>Tracheophyta</taxon>
        <taxon>Spermatophyta</taxon>
        <taxon>Magnoliopsida</taxon>
        <taxon>eudicotyledons</taxon>
        <taxon>Gunneridae</taxon>
        <taxon>Pentapetalae</taxon>
        <taxon>rosids</taxon>
        <taxon>fabids</taxon>
        <taxon>Cucurbitales</taxon>
        <taxon>Cucurbitaceae</taxon>
        <taxon>Cucurbiteae</taxon>
        <taxon>Cucurbita</taxon>
    </lineage>
</organism>
<evidence type="ECO:0000256" key="7">
    <source>
        <dbReference type="ARBA" id="ARBA00022547"/>
    </source>
</evidence>
<dbReference type="PANTHER" id="PTHR37774">
    <property type="entry name" value="ATP SYNTHASE PROTEIN MI25-RELATED"/>
    <property type="match status" value="1"/>
</dbReference>
<evidence type="ECO:0000256" key="12">
    <source>
        <dbReference type="ARBA" id="ARBA00023128"/>
    </source>
</evidence>
<comment type="caution">
    <text evidence="15">The sequence shown here is derived from an EMBL/GenBank/DDBJ whole genome shotgun (WGS) entry which is preliminary data.</text>
</comment>
<evidence type="ECO:0000256" key="6">
    <source>
        <dbReference type="ARBA" id="ARBA00022448"/>
    </source>
</evidence>
<evidence type="ECO:0000313" key="15">
    <source>
        <dbReference type="EMBL" id="KAG6588544.1"/>
    </source>
</evidence>
<dbReference type="GO" id="GO:0031966">
    <property type="term" value="C:mitochondrial membrane"/>
    <property type="evidence" value="ECO:0007669"/>
    <property type="project" value="UniProtKB-SubCell"/>
</dbReference>
<reference evidence="15 16" key="1">
    <citation type="journal article" date="2021" name="Hortic Res">
        <title>The domestication of Cucurbita argyrosperma as revealed by the genome of its wild relative.</title>
        <authorList>
            <person name="Barrera-Redondo J."/>
            <person name="Sanchez-de la Vega G."/>
            <person name="Aguirre-Liguori J.A."/>
            <person name="Castellanos-Morales G."/>
            <person name="Gutierrez-Guerrero Y.T."/>
            <person name="Aguirre-Dugua X."/>
            <person name="Aguirre-Planter E."/>
            <person name="Tenaillon M.I."/>
            <person name="Lira-Saade R."/>
            <person name="Eguiarte L.E."/>
        </authorList>
    </citation>
    <scope>NUCLEOTIDE SEQUENCE [LARGE SCALE GENOMIC DNA]</scope>
    <source>
        <strain evidence="15">JBR-2021</strain>
    </source>
</reference>
<name>A0AAV6MWX6_9ROSI</name>
<evidence type="ECO:0000256" key="4">
    <source>
        <dbReference type="ARBA" id="ARBA00011648"/>
    </source>
</evidence>
<keyword evidence="12" id="KW-0496">Mitochondrion</keyword>
<comment type="subunit">
    <text evidence="4">F-type ATPases have 2 components, CF(1) - the catalytic core - and CF(0) - the membrane proton channel. CF(1) has five subunits: alpha(3), beta(3), gamma(1), delta(1), epsilon(1). CF(0) has three main subunits: a, b and c.</text>
</comment>
<evidence type="ECO:0000256" key="3">
    <source>
        <dbReference type="ARBA" id="ARBA00009281"/>
    </source>
</evidence>
<dbReference type="PANTHER" id="PTHR37774:SF4">
    <property type="entry name" value="ATP SYNTHASE PROTEIN MI25"/>
    <property type="match status" value="1"/>
</dbReference>
<dbReference type="Pfam" id="PF05405">
    <property type="entry name" value="Mt_ATP-synt_B"/>
    <property type="match status" value="1"/>
</dbReference>
<keyword evidence="16" id="KW-1185">Reference proteome</keyword>
<dbReference type="GO" id="GO:0045259">
    <property type="term" value="C:proton-transporting ATP synthase complex"/>
    <property type="evidence" value="ECO:0007669"/>
    <property type="project" value="UniProtKB-KW"/>
</dbReference>
<accession>A0AAV6MWX6</accession>
<evidence type="ECO:0000256" key="8">
    <source>
        <dbReference type="ARBA" id="ARBA00022692"/>
    </source>
</evidence>
<keyword evidence="7" id="KW-0138">CF(0)</keyword>
<gene>
    <name evidence="15" type="ORF">SDJN03_17109</name>
</gene>
<keyword evidence="13" id="KW-0472">Membrane</keyword>
<dbReference type="Proteomes" id="UP000685013">
    <property type="component" value="Chromosome 11"/>
</dbReference>
<protein>
    <recommendedName>
        <fullName evidence="5">ATP synthase protein MI25</fullName>
    </recommendedName>
</protein>
<comment type="function">
    <text evidence="1">This is one of the chains of the nonenzymatic component (CF(0) subunit) of the mitochondrial ATPase complex.</text>
</comment>
<comment type="similarity">
    <text evidence="3">Belongs to the ATPase protein MI25 family.</text>
</comment>
<keyword evidence="14" id="KW-0066">ATP synthesis</keyword>
<evidence type="ECO:0000256" key="10">
    <source>
        <dbReference type="ARBA" id="ARBA00022989"/>
    </source>
</evidence>
<feature type="non-terminal residue" evidence="15">
    <location>
        <position position="1"/>
    </location>
</feature>
<evidence type="ECO:0000256" key="13">
    <source>
        <dbReference type="ARBA" id="ARBA00023136"/>
    </source>
</evidence>
<keyword evidence="11" id="KW-0406">Ion transport</keyword>
<keyword evidence="10" id="KW-1133">Transmembrane helix</keyword>
<comment type="subcellular location">
    <subcellularLocation>
        <location evidence="2">Mitochondrion membrane</location>
        <topology evidence="2">Single-pass membrane protein</topology>
    </subcellularLocation>
</comment>
<sequence length="296" mass="32580">MAHACLTLFGQCLGIKLFSTAFFLPYAYYDVMLCGTHSCVCSELVNLLDLIHYSMQGLVVNEIGFLTRNIPIMSMPMESMLLAVNSNFLVFSVSSDDMMGQSFASSLVPTVAAAESAIGLAIFVLTFRVRGTIAVEFLNSIQGFIIFSRQSLGKTFKATLDGRIQAIQDESQQFPNPNEVVPPESNEQQRLLRISLRICGTVVESLPMARYAPKCEKTVQALLCRNLNVKSAILPNCADSRHICLQDDLAAGFHLGVRKRFFPACLSKAERVELLKEGLAVLRMVGSGPIKKKTNK</sequence>